<dbReference type="CDD" id="cd00086">
    <property type="entry name" value="homeodomain"/>
    <property type="match status" value="1"/>
</dbReference>
<dbReference type="Gene3D" id="1.10.10.60">
    <property type="entry name" value="Homeodomain-like"/>
    <property type="match status" value="1"/>
</dbReference>
<dbReference type="InterPro" id="IPR017970">
    <property type="entry name" value="Homeobox_CS"/>
</dbReference>
<sequence>MFNEQQDLPLFSDSTASFNPYEVKPRKRTTRAQLTALEVAFQENKKPSDSEKKALAAQMDMPIPNVQIWFQNRRAKDKHLAAKAKVKEAEAAAAADQAAWEGVEDNENNDGDSSGNPEASTPPTGSSSSSETSTLSSPSNLALCQGSAPNLGGNTPLAALHV</sequence>
<gene>
    <name evidence="9" type="ORF">M407DRAFT_11655</name>
</gene>
<dbReference type="PANTHER" id="PTHR24323:SF7">
    <property type="entry name" value="HOMEOBOX DOMAIN-CONTAINING PROTEIN"/>
    <property type="match status" value="1"/>
</dbReference>
<feature type="compositionally biased region" description="Low complexity" evidence="7">
    <location>
        <begin position="92"/>
        <end position="101"/>
    </location>
</feature>
<feature type="compositionally biased region" description="Polar residues" evidence="7">
    <location>
        <begin position="1"/>
        <end position="18"/>
    </location>
</feature>
<evidence type="ECO:0000256" key="5">
    <source>
        <dbReference type="PROSITE-ProRule" id="PRU00108"/>
    </source>
</evidence>
<dbReference type="EMBL" id="KN823253">
    <property type="protein sequence ID" value="KIO18883.1"/>
    <property type="molecule type" value="Genomic_DNA"/>
</dbReference>
<evidence type="ECO:0000256" key="7">
    <source>
        <dbReference type="SAM" id="MobiDB-lite"/>
    </source>
</evidence>
<evidence type="ECO:0000256" key="2">
    <source>
        <dbReference type="ARBA" id="ARBA00023125"/>
    </source>
</evidence>
<dbReference type="HOGENOM" id="CLU_1636658_0_0_1"/>
<evidence type="ECO:0000256" key="6">
    <source>
        <dbReference type="RuleBase" id="RU000682"/>
    </source>
</evidence>
<dbReference type="Pfam" id="PF00046">
    <property type="entry name" value="Homeodomain"/>
    <property type="match status" value="1"/>
</dbReference>
<evidence type="ECO:0000256" key="3">
    <source>
        <dbReference type="ARBA" id="ARBA00023155"/>
    </source>
</evidence>
<dbReference type="Proteomes" id="UP000054248">
    <property type="component" value="Unassembled WGS sequence"/>
</dbReference>
<dbReference type="InterPro" id="IPR009057">
    <property type="entry name" value="Homeodomain-like_sf"/>
</dbReference>
<dbReference type="GO" id="GO:0005634">
    <property type="term" value="C:nucleus"/>
    <property type="evidence" value="ECO:0007669"/>
    <property type="project" value="UniProtKB-SubCell"/>
</dbReference>
<dbReference type="OrthoDB" id="6159439at2759"/>
<evidence type="ECO:0000313" key="9">
    <source>
        <dbReference type="EMBL" id="KIO18883.1"/>
    </source>
</evidence>
<dbReference type="GO" id="GO:0000981">
    <property type="term" value="F:DNA-binding transcription factor activity, RNA polymerase II-specific"/>
    <property type="evidence" value="ECO:0007669"/>
    <property type="project" value="InterPro"/>
</dbReference>
<dbReference type="PANTHER" id="PTHR24323">
    <property type="entry name" value="CEH-10 HOMEODOMAIN-CONTAINING HOMOLOG"/>
    <property type="match status" value="1"/>
</dbReference>
<reference evidence="10" key="2">
    <citation type="submission" date="2015-01" db="EMBL/GenBank/DDBJ databases">
        <title>Evolutionary Origins and Diversification of the Mycorrhizal Mutualists.</title>
        <authorList>
            <consortium name="DOE Joint Genome Institute"/>
            <consortium name="Mycorrhizal Genomics Consortium"/>
            <person name="Kohler A."/>
            <person name="Kuo A."/>
            <person name="Nagy L.G."/>
            <person name="Floudas D."/>
            <person name="Copeland A."/>
            <person name="Barry K.W."/>
            <person name="Cichocki N."/>
            <person name="Veneault-Fourrey C."/>
            <person name="LaButti K."/>
            <person name="Lindquist E.A."/>
            <person name="Lipzen A."/>
            <person name="Lundell T."/>
            <person name="Morin E."/>
            <person name="Murat C."/>
            <person name="Riley R."/>
            <person name="Ohm R."/>
            <person name="Sun H."/>
            <person name="Tunlid A."/>
            <person name="Henrissat B."/>
            <person name="Grigoriev I.V."/>
            <person name="Hibbett D.S."/>
            <person name="Martin F."/>
        </authorList>
    </citation>
    <scope>NUCLEOTIDE SEQUENCE [LARGE SCALE GENOMIC DNA]</scope>
    <source>
        <strain evidence="10">MUT 4182</strain>
    </source>
</reference>
<keyword evidence="2 5" id="KW-0238">DNA-binding</keyword>
<dbReference type="PROSITE" id="PS50071">
    <property type="entry name" value="HOMEOBOX_2"/>
    <property type="match status" value="1"/>
</dbReference>
<evidence type="ECO:0000313" key="10">
    <source>
        <dbReference type="Proteomes" id="UP000054248"/>
    </source>
</evidence>
<evidence type="ECO:0000256" key="1">
    <source>
        <dbReference type="ARBA" id="ARBA00004123"/>
    </source>
</evidence>
<feature type="domain" description="Homeobox" evidence="8">
    <location>
        <begin position="20"/>
        <end position="80"/>
    </location>
</feature>
<feature type="region of interest" description="Disordered" evidence="7">
    <location>
        <begin position="92"/>
        <end position="162"/>
    </location>
</feature>
<protein>
    <recommendedName>
        <fullName evidence="8">Homeobox domain-containing protein</fullName>
    </recommendedName>
</protein>
<proteinExistence type="predicted"/>
<dbReference type="PROSITE" id="PS00027">
    <property type="entry name" value="HOMEOBOX_1"/>
    <property type="match status" value="1"/>
</dbReference>
<organism evidence="9 10">
    <name type="scientific">Tulasnella calospora MUT 4182</name>
    <dbReference type="NCBI Taxonomy" id="1051891"/>
    <lineage>
        <taxon>Eukaryota</taxon>
        <taxon>Fungi</taxon>
        <taxon>Dikarya</taxon>
        <taxon>Basidiomycota</taxon>
        <taxon>Agaricomycotina</taxon>
        <taxon>Agaricomycetes</taxon>
        <taxon>Cantharellales</taxon>
        <taxon>Tulasnellaceae</taxon>
        <taxon>Tulasnella</taxon>
    </lineage>
</organism>
<comment type="subcellular location">
    <subcellularLocation>
        <location evidence="1 5 6">Nucleus</location>
    </subcellularLocation>
</comment>
<keyword evidence="10" id="KW-1185">Reference proteome</keyword>
<dbReference type="GO" id="GO:0000976">
    <property type="term" value="F:transcription cis-regulatory region binding"/>
    <property type="evidence" value="ECO:0007669"/>
    <property type="project" value="TreeGrafter"/>
</dbReference>
<feature type="region of interest" description="Disordered" evidence="7">
    <location>
        <begin position="1"/>
        <end position="29"/>
    </location>
</feature>
<evidence type="ECO:0000256" key="4">
    <source>
        <dbReference type="ARBA" id="ARBA00023242"/>
    </source>
</evidence>
<feature type="compositionally biased region" description="Low complexity" evidence="7">
    <location>
        <begin position="111"/>
        <end position="139"/>
    </location>
</feature>
<keyword evidence="3 5" id="KW-0371">Homeobox</keyword>
<evidence type="ECO:0000259" key="8">
    <source>
        <dbReference type="PROSITE" id="PS50071"/>
    </source>
</evidence>
<dbReference type="InterPro" id="IPR051775">
    <property type="entry name" value="Homeobox_domain"/>
</dbReference>
<name>A0A0C3KBT2_9AGAM</name>
<dbReference type="SUPFAM" id="SSF46689">
    <property type="entry name" value="Homeodomain-like"/>
    <property type="match status" value="1"/>
</dbReference>
<keyword evidence="4 5" id="KW-0539">Nucleus</keyword>
<dbReference type="InterPro" id="IPR001356">
    <property type="entry name" value="HD"/>
</dbReference>
<dbReference type="SMART" id="SM00389">
    <property type="entry name" value="HOX"/>
    <property type="match status" value="1"/>
</dbReference>
<dbReference type="AlphaFoldDB" id="A0A0C3KBT2"/>
<feature type="DNA-binding region" description="Homeobox" evidence="5">
    <location>
        <begin position="22"/>
        <end position="81"/>
    </location>
</feature>
<reference evidence="9 10" key="1">
    <citation type="submission" date="2014-04" db="EMBL/GenBank/DDBJ databases">
        <authorList>
            <consortium name="DOE Joint Genome Institute"/>
            <person name="Kuo A."/>
            <person name="Girlanda M."/>
            <person name="Perotto S."/>
            <person name="Kohler A."/>
            <person name="Nagy L.G."/>
            <person name="Floudas D."/>
            <person name="Copeland A."/>
            <person name="Barry K.W."/>
            <person name="Cichocki N."/>
            <person name="Veneault-Fourrey C."/>
            <person name="LaButti K."/>
            <person name="Lindquist E.A."/>
            <person name="Lipzen A."/>
            <person name="Lundell T."/>
            <person name="Morin E."/>
            <person name="Murat C."/>
            <person name="Sun H."/>
            <person name="Tunlid A."/>
            <person name="Henrissat B."/>
            <person name="Grigoriev I.V."/>
            <person name="Hibbett D.S."/>
            <person name="Martin F."/>
            <person name="Nordberg H.P."/>
            <person name="Cantor M.N."/>
            <person name="Hua S.X."/>
        </authorList>
    </citation>
    <scope>NUCLEOTIDE SEQUENCE [LARGE SCALE GENOMIC DNA]</scope>
    <source>
        <strain evidence="9 10">MUT 4182</strain>
    </source>
</reference>
<accession>A0A0C3KBT2</accession>